<gene>
    <name evidence="3" type="ORF">GLAREA_07283</name>
</gene>
<keyword evidence="1" id="KW-0175">Coiled coil</keyword>
<dbReference type="eggNOG" id="ENOG502TG88">
    <property type="taxonomic scope" value="Eukaryota"/>
</dbReference>
<accession>S3D2V2</accession>
<evidence type="ECO:0000256" key="2">
    <source>
        <dbReference type="SAM" id="MobiDB-lite"/>
    </source>
</evidence>
<feature type="region of interest" description="Disordered" evidence="2">
    <location>
        <begin position="24"/>
        <end position="44"/>
    </location>
</feature>
<dbReference type="Proteomes" id="UP000016922">
    <property type="component" value="Unassembled WGS sequence"/>
</dbReference>
<sequence length="438" mass="51431">MKGSETCKTFIGVRVLGADDSTIHRGTYSYDRGSPASEESKPLSRNIVERAVEPDPSEAIEIPEALDMPPAEEEDSYLPRIKKGKKKSKVASKRAIFEEPEFYSVVQQLWIKSIVRSAPQQPLQTIFQGPVASSRLYYALSARLAQDNAQLSLVFQLSRAYETLSDENLRRSYDIERLQIQTTHQKAEERAKRDTEAAAKAESQKSAKERATREAEKHQSRSTIEGLAKKKEVVESEISTVIHAITRLKSELKNIQTLKEEALAEERARNRWSKRACSFVFDSREKLENTRREREMQLLQRLASVTIKEKELSREWGNFEDLYRLLSGVEKEIAAEILISQEREERWRREELRTQMKREKDFREQERAAEEQQKKKEEKLKREEEWRKKEEERLKIEKRLKREAKQAEERCQIMAEILVQRGEEYEPWKKEETQEWLA</sequence>
<dbReference type="AlphaFoldDB" id="S3D2V2"/>
<feature type="compositionally biased region" description="Basic and acidic residues" evidence="2">
    <location>
        <begin position="185"/>
        <end position="219"/>
    </location>
</feature>
<feature type="region of interest" description="Disordered" evidence="2">
    <location>
        <begin position="359"/>
        <end position="388"/>
    </location>
</feature>
<dbReference type="GeneID" id="19466336"/>
<dbReference type="KEGG" id="glz:GLAREA_07283"/>
<organism evidence="3 4">
    <name type="scientific">Glarea lozoyensis (strain ATCC 20868 / MF5171)</name>
    <dbReference type="NCBI Taxonomy" id="1116229"/>
    <lineage>
        <taxon>Eukaryota</taxon>
        <taxon>Fungi</taxon>
        <taxon>Dikarya</taxon>
        <taxon>Ascomycota</taxon>
        <taxon>Pezizomycotina</taxon>
        <taxon>Leotiomycetes</taxon>
        <taxon>Helotiales</taxon>
        <taxon>Helotiaceae</taxon>
        <taxon>Glarea</taxon>
    </lineage>
</organism>
<dbReference type="EMBL" id="KE145359">
    <property type="protein sequence ID" value="EPE32150.1"/>
    <property type="molecule type" value="Genomic_DNA"/>
</dbReference>
<dbReference type="HOGENOM" id="CLU_625621_0_0_1"/>
<reference evidence="3 4" key="1">
    <citation type="journal article" date="2013" name="BMC Genomics">
        <title>Genomics-driven discovery of the pneumocandin biosynthetic gene cluster in the fungus Glarea lozoyensis.</title>
        <authorList>
            <person name="Chen L."/>
            <person name="Yue Q."/>
            <person name="Zhang X."/>
            <person name="Xiang M."/>
            <person name="Wang C."/>
            <person name="Li S."/>
            <person name="Che Y."/>
            <person name="Ortiz-Lopez F.J."/>
            <person name="Bills G.F."/>
            <person name="Liu X."/>
            <person name="An Z."/>
        </authorList>
    </citation>
    <scope>NUCLEOTIDE SEQUENCE [LARGE SCALE GENOMIC DNA]</scope>
    <source>
        <strain evidence="4">ATCC 20868 / MF5171</strain>
    </source>
</reference>
<evidence type="ECO:0000313" key="4">
    <source>
        <dbReference type="Proteomes" id="UP000016922"/>
    </source>
</evidence>
<evidence type="ECO:0000256" key="1">
    <source>
        <dbReference type="SAM" id="Coils"/>
    </source>
</evidence>
<dbReference type="RefSeq" id="XP_008080162.1">
    <property type="nucleotide sequence ID" value="XM_008081971.1"/>
</dbReference>
<evidence type="ECO:0000313" key="3">
    <source>
        <dbReference type="EMBL" id="EPE32150.1"/>
    </source>
</evidence>
<protein>
    <submittedName>
        <fullName evidence="3">Uncharacterized protein</fullName>
    </submittedName>
</protein>
<feature type="region of interest" description="Disordered" evidence="2">
    <location>
        <begin position="182"/>
        <end position="225"/>
    </location>
</feature>
<feature type="coiled-coil region" evidence="1">
    <location>
        <begin position="245"/>
        <end position="275"/>
    </location>
</feature>
<name>S3D2V2_GLAL2</name>
<proteinExistence type="predicted"/>
<keyword evidence="4" id="KW-1185">Reference proteome</keyword>